<gene>
    <name evidence="1" type="ORF">FHR70_003455</name>
</gene>
<evidence type="ECO:0000313" key="1">
    <source>
        <dbReference type="EMBL" id="MBB3020374.1"/>
    </source>
</evidence>
<sequence length="57" mass="6241">MQVQDEVLLASAAIWDLDCPTAFNRTGIADPHAASVLCMISRPKIRELPRGQMGRCS</sequence>
<dbReference type="AlphaFoldDB" id="A0A7W4YYJ0"/>
<dbReference type="EMBL" id="JACHWB010000004">
    <property type="protein sequence ID" value="MBB3020374.1"/>
    <property type="molecule type" value="Genomic_DNA"/>
</dbReference>
<name>A0A7W4YYJ0_9HYPH</name>
<dbReference type="Proteomes" id="UP000532010">
    <property type="component" value="Unassembled WGS sequence"/>
</dbReference>
<organism evidence="1 2">
    <name type="scientific">Microvirga lupini</name>
    <dbReference type="NCBI Taxonomy" id="420324"/>
    <lineage>
        <taxon>Bacteria</taxon>
        <taxon>Pseudomonadati</taxon>
        <taxon>Pseudomonadota</taxon>
        <taxon>Alphaproteobacteria</taxon>
        <taxon>Hyphomicrobiales</taxon>
        <taxon>Methylobacteriaceae</taxon>
        <taxon>Microvirga</taxon>
    </lineage>
</organism>
<protein>
    <submittedName>
        <fullName evidence="1">Uncharacterized protein</fullName>
    </submittedName>
</protein>
<reference evidence="1 2" key="1">
    <citation type="submission" date="2020-08" db="EMBL/GenBank/DDBJ databases">
        <title>The Agave Microbiome: Exploring the role of microbial communities in plant adaptations to desert environments.</title>
        <authorList>
            <person name="Partida-Martinez L.P."/>
        </authorList>
    </citation>
    <scope>NUCLEOTIDE SEQUENCE [LARGE SCALE GENOMIC DNA]</scope>
    <source>
        <strain evidence="1 2">AT3.9</strain>
    </source>
</reference>
<accession>A0A7W4YYJ0</accession>
<evidence type="ECO:0000313" key="2">
    <source>
        <dbReference type="Proteomes" id="UP000532010"/>
    </source>
</evidence>
<comment type="caution">
    <text evidence="1">The sequence shown here is derived from an EMBL/GenBank/DDBJ whole genome shotgun (WGS) entry which is preliminary data.</text>
</comment>
<keyword evidence="2" id="KW-1185">Reference proteome</keyword>
<proteinExistence type="predicted"/>